<evidence type="ECO:0000259" key="8">
    <source>
        <dbReference type="Pfam" id="PF23559"/>
    </source>
</evidence>
<dbReference type="InterPro" id="IPR002182">
    <property type="entry name" value="NB-ARC"/>
</dbReference>
<feature type="domain" description="R13L1/DRL21-like LRR repeat region" evidence="9">
    <location>
        <begin position="686"/>
        <end position="813"/>
    </location>
</feature>
<dbReference type="SUPFAM" id="SSF52540">
    <property type="entry name" value="P-loop containing nucleoside triphosphate hydrolases"/>
    <property type="match status" value="1"/>
</dbReference>
<keyword evidence="1" id="KW-0433">Leucine-rich repeat</keyword>
<dbReference type="InterPro" id="IPR001611">
    <property type="entry name" value="Leu-rich_rpt"/>
</dbReference>
<dbReference type="PRINTS" id="PR00364">
    <property type="entry name" value="DISEASERSIST"/>
</dbReference>
<sequence>MAEGIIVSVAGEIIANLVPQALEKIGKLWGIKHDLEMLRDIVSTVQAVLDDAEEQYYQSHEIQVWLNKMKDALYDAQDVLEEFNVEAMGRELRGHNEMMKEVRTFFSNSNQLAFKLKMSYKVRDVRERIEAINASRRFHLNERPVDLQVEREQRKRGETHSFIREEDIRGRDGDKKTIMEFLLDSNMNENISILPIVGIGGLGKTTLAQFVFNDEAVSKQFNLKMWVCVSNDFDMKKIVKKMLASAKQKEPAEDTMELLQSKLRAEIDGKKYLLVLDDLWNIEREKWLNLKNLLDEGAKGSKILITTRLPLVAKITGTTQAYSLIGLSDGMSFDLLMQMACCKEEELQDPNMRVIGEDIVRKCSGVPLVIRTVGSLLFKKTKSEWLHFKDYELPEVCQREDRIKSVLKLSYDHLPSHLKQCFALCSLFPKDYEIKKQTLVDLWMAEGFIRPSNSGRHLEDIAHEYFMNLLWSNFFQEFQEDVGTCKMHDLMHDLACSVAWIECWVAWDDTKPIHERTRHISHDSTSNLMGKTLISCLKASALRTSLSVTGYWEPTSQADLRRLIESFKRLRILDLHSASVKKVPRFICKLKHLTYLDLSNNDELKRLPNSITRLHNLQTLNLKNCGSLEELPMDIRKLVNLRNLNIDYCYKLSYMPCGLGQLSLLHRLSCFILPKDKALAKKYCGLGELNGLNNIRGTLSIENLESVTNAVEESQAANLREKRFLEVLFLTWGTSNITDEAMITKRDEALLDGLRPPDNLQELIIRGYNGESIPRWMTELPNLVELRLLGCERFKHFPRFGLRKLKCLNIDGMKFLEYLPREWLGSLTSLESLYIDSLPRLTSLPLDLLHLSKLVHLSIQRCDELDLSKDESGNIILDFHGLQSLRSMSFRRIPKLESLPQWILQLRSLEILEISSCPNFRELSEQIKKCEEVDISKDESGNILDFHGGFQSLHFVDICFLPTLTSLPQWLLQARNLKSLRIKECCNLKDIPEHIEALQSLQYLHIEACSSLTSFPEAMRRLTSLAHLHIEFCGKLGKSCKRQAGEDWDKIAHVSNIRFD</sequence>
<dbReference type="GO" id="GO:0006952">
    <property type="term" value="P:defense response"/>
    <property type="evidence" value="ECO:0007669"/>
    <property type="project" value="UniProtKB-KW"/>
</dbReference>
<organism evidence="10 11">
    <name type="scientific">Eucalyptus globulus</name>
    <name type="common">Tasmanian blue gum</name>
    <dbReference type="NCBI Taxonomy" id="34317"/>
    <lineage>
        <taxon>Eukaryota</taxon>
        <taxon>Viridiplantae</taxon>
        <taxon>Streptophyta</taxon>
        <taxon>Embryophyta</taxon>
        <taxon>Tracheophyta</taxon>
        <taxon>Spermatophyta</taxon>
        <taxon>Magnoliopsida</taxon>
        <taxon>eudicotyledons</taxon>
        <taxon>Gunneridae</taxon>
        <taxon>Pentapetalae</taxon>
        <taxon>rosids</taxon>
        <taxon>malvids</taxon>
        <taxon>Myrtales</taxon>
        <taxon>Myrtaceae</taxon>
        <taxon>Myrtoideae</taxon>
        <taxon>Eucalypteae</taxon>
        <taxon>Eucalyptus</taxon>
    </lineage>
</organism>
<gene>
    <name evidence="10" type="ORF">ACJRO7_010343</name>
</gene>
<evidence type="ECO:0008006" key="12">
    <source>
        <dbReference type="Google" id="ProtNLM"/>
    </source>
</evidence>
<evidence type="ECO:0000256" key="3">
    <source>
        <dbReference type="ARBA" id="ARBA00022741"/>
    </source>
</evidence>
<protein>
    <recommendedName>
        <fullName evidence="12">Disease resistance protein RGA3</fullName>
    </recommendedName>
</protein>
<keyword evidence="5" id="KW-0067">ATP-binding</keyword>
<reference evidence="10 11" key="1">
    <citation type="submission" date="2024-11" db="EMBL/GenBank/DDBJ databases">
        <title>Chromosome-level genome assembly of Eucalyptus globulus Labill. provides insights into its genome evolution.</title>
        <authorList>
            <person name="Li X."/>
        </authorList>
    </citation>
    <scope>NUCLEOTIDE SEQUENCE [LARGE SCALE GENOMIC DNA]</scope>
    <source>
        <strain evidence="10">CL2024</strain>
        <tissue evidence="10">Fresh tender leaves</tissue>
    </source>
</reference>
<dbReference type="SUPFAM" id="SSF52058">
    <property type="entry name" value="L domain-like"/>
    <property type="match status" value="2"/>
</dbReference>
<dbReference type="Gene3D" id="3.80.10.10">
    <property type="entry name" value="Ribonuclease Inhibitor"/>
    <property type="match status" value="4"/>
</dbReference>
<dbReference type="InterPro" id="IPR042197">
    <property type="entry name" value="Apaf_helical"/>
</dbReference>
<dbReference type="FunFam" id="1.10.10.10:FF:000322">
    <property type="entry name" value="Probable disease resistance protein At1g63360"/>
    <property type="match status" value="1"/>
</dbReference>
<dbReference type="FunFam" id="3.40.50.300:FF:001091">
    <property type="entry name" value="Probable disease resistance protein At1g61300"/>
    <property type="match status" value="1"/>
</dbReference>
<evidence type="ECO:0000259" key="6">
    <source>
        <dbReference type="Pfam" id="PF00931"/>
    </source>
</evidence>
<evidence type="ECO:0000259" key="7">
    <source>
        <dbReference type="Pfam" id="PF18052"/>
    </source>
</evidence>
<dbReference type="InterPro" id="IPR056789">
    <property type="entry name" value="LRR_R13L1-DRL21"/>
</dbReference>
<dbReference type="AlphaFoldDB" id="A0ABD3LBQ3"/>
<dbReference type="Gene3D" id="1.10.10.10">
    <property type="entry name" value="Winged helix-like DNA-binding domain superfamily/Winged helix DNA-binding domain"/>
    <property type="match status" value="1"/>
</dbReference>
<evidence type="ECO:0000313" key="10">
    <source>
        <dbReference type="EMBL" id="KAL3749230.1"/>
    </source>
</evidence>
<dbReference type="InterPro" id="IPR036388">
    <property type="entry name" value="WH-like_DNA-bd_sf"/>
</dbReference>
<dbReference type="Pfam" id="PF23559">
    <property type="entry name" value="WHD_DRP"/>
    <property type="match status" value="1"/>
</dbReference>
<dbReference type="InterPro" id="IPR041118">
    <property type="entry name" value="Rx_N"/>
</dbReference>
<dbReference type="Gene3D" id="1.10.8.430">
    <property type="entry name" value="Helical domain of apoptotic protease-activating factors"/>
    <property type="match status" value="1"/>
</dbReference>
<dbReference type="InterPro" id="IPR032675">
    <property type="entry name" value="LRR_dom_sf"/>
</dbReference>
<dbReference type="Pfam" id="PF25019">
    <property type="entry name" value="LRR_R13L1-DRL21"/>
    <property type="match status" value="1"/>
</dbReference>
<dbReference type="EMBL" id="JBJKBG010000002">
    <property type="protein sequence ID" value="KAL3749230.1"/>
    <property type="molecule type" value="Genomic_DNA"/>
</dbReference>
<evidence type="ECO:0000259" key="9">
    <source>
        <dbReference type="Pfam" id="PF25019"/>
    </source>
</evidence>
<accession>A0ABD3LBQ3</accession>
<dbReference type="Pfam" id="PF13855">
    <property type="entry name" value="LRR_8"/>
    <property type="match status" value="1"/>
</dbReference>
<dbReference type="Pfam" id="PF18052">
    <property type="entry name" value="Rx_N"/>
    <property type="match status" value="1"/>
</dbReference>
<dbReference type="InterPro" id="IPR027417">
    <property type="entry name" value="P-loop_NTPase"/>
</dbReference>
<keyword evidence="11" id="KW-1185">Reference proteome</keyword>
<evidence type="ECO:0000256" key="1">
    <source>
        <dbReference type="ARBA" id="ARBA00022614"/>
    </source>
</evidence>
<keyword evidence="4" id="KW-0611">Plant defense</keyword>
<keyword evidence="2" id="KW-0677">Repeat</keyword>
<feature type="domain" description="Disease resistance N-terminal" evidence="7">
    <location>
        <begin position="13"/>
        <end position="93"/>
    </location>
</feature>
<dbReference type="Gene3D" id="1.20.5.4130">
    <property type="match status" value="1"/>
</dbReference>
<dbReference type="GO" id="GO:0005524">
    <property type="term" value="F:ATP binding"/>
    <property type="evidence" value="ECO:0007669"/>
    <property type="project" value="UniProtKB-KW"/>
</dbReference>
<dbReference type="PANTHER" id="PTHR36766">
    <property type="entry name" value="PLANT BROAD-SPECTRUM MILDEW RESISTANCE PROTEIN RPW8"/>
    <property type="match status" value="1"/>
</dbReference>
<evidence type="ECO:0000256" key="4">
    <source>
        <dbReference type="ARBA" id="ARBA00022821"/>
    </source>
</evidence>
<dbReference type="Pfam" id="PF00931">
    <property type="entry name" value="NB-ARC"/>
    <property type="match status" value="1"/>
</dbReference>
<name>A0ABD3LBQ3_EUCGL</name>
<evidence type="ECO:0000256" key="2">
    <source>
        <dbReference type="ARBA" id="ARBA00022737"/>
    </source>
</evidence>
<feature type="domain" description="NB-ARC" evidence="6">
    <location>
        <begin position="175"/>
        <end position="343"/>
    </location>
</feature>
<keyword evidence="3" id="KW-0547">Nucleotide-binding</keyword>
<proteinExistence type="predicted"/>
<dbReference type="Gene3D" id="3.40.50.300">
    <property type="entry name" value="P-loop containing nucleotide triphosphate hydrolases"/>
    <property type="match status" value="1"/>
</dbReference>
<dbReference type="PANTHER" id="PTHR36766:SF40">
    <property type="entry name" value="DISEASE RESISTANCE PROTEIN RGA3"/>
    <property type="match status" value="1"/>
</dbReference>
<evidence type="ECO:0000313" key="11">
    <source>
        <dbReference type="Proteomes" id="UP001634007"/>
    </source>
</evidence>
<dbReference type="GO" id="GO:0051707">
    <property type="term" value="P:response to other organism"/>
    <property type="evidence" value="ECO:0007669"/>
    <property type="project" value="UniProtKB-ARBA"/>
</dbReference>
<comment type="caution">
    <text evidence="10">The sequence shown here is derived from an EMBL/GenBank/DDBJ whole genome shotgun (WGS) entry which is preliminary data.</text>
</comment>
<dbReference type="Proteomes" id="UP001634007">
    <property type="component" value="Unassembled WGS sequence"/>
</dbReference>
<evidence type="ECO:0000256" key="5">
    <source>
        <dbReference type="ARBA" id="ARBA00022840"/>
    </source>
</evidence>
<dbReference type="InterPro" id="IPR058922">
    <property type="entry name" value="WHD_DRP"/>
</dbReference>
<feature type="domain" description="Disease resistance protein winged helix" evidence="8">
    <location>
        <begin position="427"/>
        <end position="495"/>
    </location>
</feature>